<evidence type="ECO:0000313" key="1">
    <source>
        <dbReference type="EMBL" id="PXF40569.1"/>
    </source>
</evidence>
<reference evidence="1 2" key="1">
    <citation type="journal article" date="2018" name="Mol. Biol. Evol.">
        <title>Analysis of the draft genome of the red seaweed Gracilariopsis chorda provides insights into genome size evolution in Rhodophyta.</title>
        <authorList>
            <person name="Lee J."/>
            <person name="Yang E.C."/>
            <person name="Graf L."/>
            <person name="Yang J.H."/>
            <person name="Qiu H."/>
            <person name="Zel Zion U."/>
            <person name="Chan C.X."/>
            <person name="Stephens T.G."/>
            <person name="Weber A.P.M."/>
            <person name="Boo G.H."/>
            <person name="Boo S.M."/>
            <person name="Kim K.M."/>
            <person name="Shin Y."/>
            <person name="Jung M."/>
            <person name="Lee S.J."/>
            <person name="Yim H.S."/>
            <person name="Lee J.H."/>
            <person name="Bhattacharya D."/>
            <person name="Yoon H.S."/>
        </authorList>
    </citation>
    <scope>NUCLEOTIDE SEQUENCE [LARGE SCALE GENOMIC DNA]</scope>
    <source>
        <strain evidence="1 2">SKKU-2015</strain>
        <tissue evidence="1">Whole body</tissue>
    </source>
</reference>
<dbReference type="Proteomes" id="UP000247409">
    <property type="component" value="Unassembled WGS sequence"/>
</dbReference>
<gene>
    <name evidence="1" type="ORF">BWQ96_09724</name>
</gene>
<proteinExistence type="predicted"/>
<comment type="caution">
    <text evidence="1">The sequence shown here is derived from an EMBL/GenBank/DDBJ whole genome shotgun (WGS) entry which is preliminary data.</text>
</comment>
<sequence>MECKQFAGSVPAMVSNIRGWSFGHYAENNMLKKLLEDEAEMNLERVKIVNLALDANAE</sequence>
<dbReference type="EMBL" id="NBIV01000282">
    <property type="protein sequence ID" value="PXF40569.1"/>
    <property type="molecule type" value="Genomic_DNA"/>
</dbReference>
<dbReference type="AlphaFoldDB" id="A0A2V3IEQ6"/>
<name>A0A2V3IEQ6_9FLOR</name>
<organism evidence="1 2">
    <name type="scientific">Gracilariopsis chorda</name>
    <dbReference type="NCBI Taxonomy" id="448386"/>
    <lineage>
        <taxon>Eukaryota</taxon>
        <taxon>Rhodophyta</taxon>
        <taxon>Florideophyceae</taxon>
        <taxon>Rhodymeniophycidae</taxon>
        <taxon>Gracilariales</taxon>
        <taxon>Gracilariaceae</taxon>
        <taxon>Gracilariopsis</taxon>
    </lineage>
</organism>
<evidence type="ECO:0000313" key="2">
    <source>
        <dbReference type="Proteomes" id="UP000247409"/>
    </source>
</evidence>
<keyword evidence="2" id="KW-1185">Reference proteome</keyword>
<protein>
    <submittedName>
        <fullName evidence="1">Uncharacterized protein</fullName>
    </submittedName>
</protein>
<accession>A0A2V3IEQ6</accession>